<dbReference type="EMBL" id="CAFBIZ010000095">
    <property type="protein sequence ID" value="CAB4849747.1"/>
    <property type="molecule type" value="Genomic_DNA"/>
</dbReference>
<proteinExistence type="predicted"/>
<reference evidence="2" key="1">
    <citation type="submission" date="2020-05" db="EMBL/GenBank/DDBJ databases">
        <authorList>
            <person name="Chiriac C."/>
            <person name="Salcher M."/>
            <person name="Ghai R."/>
            <person name="Kavagutti S V."/>
        </authorList>
    </citation>
    <scope>NUCLEOTIDE SEQUENCE</scope>
</reference>
<sequence>MPNSGIADITQTQCTDDWTITYTQATPGDPITVVTATDDAGVAASTSCKASATWAFADGAAVNGAWDNDANTWTFQYTATAPTSPIASVGVKYTLMSDGFWQVGDVGNGSRIYNATGDGPLVPYIPFTG</sequence>
<gene>
    <name evidence="1" type="ORF">UFOPK3268_00841</name>
    <name evidence="2" type="ORF">UFOPK3752_01900</name>
    <name evidence="3" type="ORF">UFOPK4150_01401</name>
</gene>
<name>A0A6J7KGC1_9ZZZZ</name>
<dbReference type="EMBL" id="CAFBND010000102">
    <property type="protein sequence ID" value="CAB4954926.1"/>
    <property type="molecule type" value="Genomic_DNA"/>
</dbReference>
<organism evidence="2">
    <name type="scientific">freshwater metagenome</name>
    <dbReference type="NCBI Taxonomy" id="449393"/>
    <lineage>
        <taxon>unclassified sequences</taxon>
        <taxon>metagenomes</taxon>
        <taxon>ecological metagenomes</taxon>
    </lineage>
</organism>
<protein>
    <submittedName>
        <fullName evidence="2">Unannotated protein</fullName>
    </submittedName>
</protein>
<dbReference type="EMBL" id="CAFBPU010000028">
    <property type="protein sequence ID" value="CAB5034782.1"/>
    <property type="molecule type" value="Genomic_DNA"/>
</dbReference>
<evidence type="ECO:0000313" key="2">
    <source>
        <dbReference type="EMBL" id="CAB4954926.1"/>
    </source>
</evidence>
<evidence type="ECO:0000313" key="1">
    <source>
        <dbReference type="EMBL" id="CAB4849747.1"/>
    </source>
</evidence>
<dbReference type="AlphaFoldDB" id="A0A6J7KGC1"/>
<accession>A0A6J7KGC1</accession>
<evidence type="ECO:0000313" key="3">
    <source>
        <dbReference type="EMBL" id="CAB5034782.1"/>
    </source>
</evidence>